<keyword evidence="2" id="KW-1185">Reference proteome</keyword>
<evidence type="ECO:0000313" key="1">
    <source>
        <dbReference type="EMBL" id="EYD74323.1"/>
    </source>
</evidence>
<evidence type="ECO:0000313" key="2">
    <source>
        <dbReference type="Proteomes" id="UP000019666"/>
    </source>
</evidence>
<dbReference type="Proteomes" id="UP000019666">
    <property type="component" value="Unassembled WGS sequence"/>
</dbReference>
<protein>
    <submittedName>
        <fullName evidence="1">Uncharacterized protein</fullName>
    </submittedName>
</protein>
<comment type="caution">
    <text evidence="1">The sequence shown here is derived from an EMBL/GenBank/DDBJ whole genome shotgun (WGS) entry which is preliminary data.</text>
</comment>
<dbReference type="HOGENOM" id="CLU_220060_0_0_5"/>
<dbReference type="AlphaFoldDB" id="A0A017HJH9"/>
<gene>
    <name evidence="1" type="ORF">Rumeso_04104</name>
</gene>
<sequence length="38" mass="4114">MVNSSNIILKGDVTGDGKADFEIQVNNIHTLDLSDILL</sequence>
<organism evidence="1 2">
    <name type="scientific">Rubellimicrobium mesophilum DSM 19309</name>
    <dbReference type="NCBI Taxonomy" id="442562"/>
    <lineage>
        <taxon>Bacteria</taxon>
        <taxon>Pseudomonadati</taxon>
        <taxon>Pseudomonadota</taxon>
        <taxon>Alphaproteobacteria</taxon>
        <taxon>Rhodobacterales</taxon>
        <taxon>Roseobacteraceae</taxon>
        <taxon>Rubellimicrobium</taxon>
    </lineage>
</organism>
<reference evidence="1 2" key="1">
    <citation type="submission" date="2013-02" db="EMBL/GenBank/DDBJ databases">
        <authorList>
            <person name="Fiebig A."/>
            <person name="Goeker M."/>
            <person name="Klenk H.-P.P."/>
        </authorList>
    </citation>
    <scope>NUCLEOTIDE SEQUENCE [LARGE SCALE GENOMIC DNA]</scope>
    <source>
        <strain evidence="1 2">DSM 19309</strain>
    </source>
</reference>
<name>A0A017HJH9_9RHOB</name>
<accession>A0A017HJH9</accession>
<dbReference type="EMBL" id="AOSK01000117">
    <property type="protein sequence ID" value="EYD74323.1"/>
    <property type="molecule type" value="Genomic_DNA"/>
</dbReference>
<proteinExistence type="predicted"/>